<sequence>MLMPHWIFQSNP</sequence>
<name>A0A0E9UU83_ANGAN</name>
<organism evidence="1">
    <name type="scientific">Anguilla anguilla</name>
    <name type="common">European freshwater eel</name>
    <name type="synonym">Muraena anguilla</name>
    <dbReference type="NCBI Taxonomy" id="7936"/>
    <lineage>
        <taxon>Eukaryota</taxon>
        <taxon>Metazoa</taxon>
        <taxon>Chordata</taxon>
        <taxon>Craniata</taxon>
        <taxon>Vertebrata</taxon>
        <taxon>Euteleostomi</taxon>
        <taxon>Actinopterygii</taxon>
        <taxon>Neopterygii</taxon>
        <taxon>Teleostei</taxon>
        <taxon>Anguilliformes</taxon>
        <taxon>Anguillidae</taxon>
        <taxon>Anguilla</taxon>
    </lineage>
</organism>
<protein>
    <submittedName>
        <fullName evidence="1">Uncharacterized protein</fullName>
    </submittedName>
</protein>
<evidence type="ECO:0000313" key="1">
    <source>
        <dbReference type="EMBL" id="JAH69434.1"/>
    </source>
</evidence>
<reference evidence="1" key="2">
    <citation type="journal article" date="2015" name="Fish Shellfish Immunol.">
        <title>Early steps in the European eel (Anguilla anguilla)-Vibrio vulnificus interaction in the gills: Role of the RtxA13 toxin.</title>
        <authorList>
            <person name="Callol A."/>
            <person name="Pajuelo D."/>
            <person name="Ebbesson L."/>
            <person name="Teles M."/>
            <person name="MacKenzie S."/>
            <person name="Amaro C."/>
        </authorList>
    </citation>
    <scope>NUCLEOTIDE SEQUENCE</scope>
</reference>
<dbReference type="EMBL" id="GBXM01039143">
    <property type="protein sequence ID" value="JAH69434.1"/>
    <property type="molecule type" value="Transcribed_RNA"/>
</dbReference>
<accession>A0A0E9UU83</accession>
<reference evidence="1" key="1">
    <citation type="submission" date="2014-11" db="EMBL/GenBank/DDBJ databases">
        <authorList>
            <person name="Amaro Gonzalez C."/>
        </authorList>
    </citation>
    <scope>NUCLEOTIDE SEQUENCE</scope>
</reference>
<proteinExistence type="predicted"/>